<keyword evidence="19" id="KW-1185">Reference proteome</keyword>
<evidence type="ECO:0000256" key="11">
    <source>
        <dbReference type="ARBA" id="ARBA00023242"/>
    </source>
</evidence>
<dbReference type="GO" id="GO:0005524">
    <property type="term" value="F:ATP binding"/>
    <property type="evidence" value="ECO:0007669"/>
    <property type="project" value="UniProtKB-KW"/>
</dbReference>
<dbReference type="SUPFAM" id="SSF56091">
    <property type="entry name" value="DNA ligase/mRNA capping enzyme, catalytic domain"/>
    <property type="match status" value="1"/>
</dbReference>
<keyword evidence="7 14" id="KW-0227">DNA damage</keyword>
<organism evidence="18 19">
    <name type="scientific">Fasciola hepatica</name>
    <name type="common">Liver fluke</name>
    <dbReference type="NCBI Taxonomy" id="6192"/>
    <lineage>
        <taxon>Eukaryota</taxon>
        <taxon>Metazoa</taxon>
        <taxon>Spiralia</taxon>
        <taxon>Lophotrochozoa</taxon>
        <taxon>Platyhelminthes</taxon>
        <taxon>Trematoda</taxon>
        <taxon>Digenea</taxon>
        <taxon>Plagiorchiida</taxon>
        <taxon>Echinostomata</taxon>
        <taxon>Echinostomatoidea</taxon>
        <taxon>Fasciolidae</taxon>
        <taxon>Fasciola</taxon>
    </lineage>
</organism>
<dbReference type="InterPro" id="IPR050191">
    <property type="entry name" value="ATP-dep_DNA_ligase"/>
</dbReference>
<evidence type="ECO:0000256" key="6">
    <source>
        <dbReference type="ARBA" id="ARBA00022741"/>
    </source>
</evidence>
<dbReference type="InterPro" id="IPR012308">
    <property type="entry name" value="DNA_ligase_ATP-dep_N"/>
</dbReference>
<dbReference type="GO" id="GO:0003910">
    <property type="term" value="F:DNA ligase (ATP) activity"/>
    <property type="evidence" value="ECO:0007669"/>
    <property type="project" value="UniProtKB-EC"/>
</dbReference>
<dbReference type="FunFam" id="2.40.50.140:FF:000062">
    <property type="entry name" value="DNA ligase"/>
    <property type="match status" value="1"/>
</dbReference>
<keyword evidence="3 14" id="KW-0436">Ligase</keyword>
<comment type="catalytic activity">
    <reaction evidence="13 14">
        <text>ATP + (deoxyribonucleotide)n-3'-hydroxyl + 5'-phospho-(deoxyribonucleotide)m = (deoxyribonucleotide)n+m + AMP + diphosphate.</text>
        <dbReference type="EC" id="6.5.1.1"/>
    </reaction>
</comment>
<dbReference type="GO" id="GO:0003677">
    <property type="term" value="F:DNA binding"/>
    <property type="evidence" value="ECO:0007669"/>
    <property type="project" value="InterPro"/>
</dbReference>
<proteinExistence type="inferred from homology"/>
<evidence type="ECO:0000256" key="15">
    <source>
        <dbReference type="RuleBase" id="RU004196"/>
    </source>
</evidence>
<evidence type="ECO:0000256" key="7">
    <source>
        <dbReference type="ARBA" id="ARBA00022763"/>
    </source>
</evidence>
<dbReference type="InterPro" id="IPR012340">
    <property type="entry name" value="NA-bd_OB-fold"/>
</dbReference>
<evidence type="ECO:0000256" key="1">
    <source>
        <dbReference type="ARBA" id="ARBA00004123"/>
    </source>
</evidence>
<dbReference type="GO" id="GO:0005634">
    <property type="term" value="C:nucleus"/>
    <property type="evidence" value="ECO:0007669"/>
    <property type="project" value="UniProtKB-SubCell"/>
</dbReference>
<keyword evidence="8 14" id="KW-0067">ATP-binding</keyword>
<dbReference type="GO" id="GO:0071897">
    <property type="term" value="P:DNA biosynthetic process"/>
    <property type="evidence" value="ECO:0007669"/>
    <property type="project" value="InterPro"/>
</dbReference>
<dbReference type="PROSITE" id="PS50160">
    <property type="entry name" value="DNA_LIGASE_A3"/>
    <property type="match status" value="1"/>
</dbReference>
<dbReference type="InterPro" id="IPR016059">
    <property type="entry name" value="DNA_ligase_ATP-dep_CS"/>
</dbReference>
<dbReference type="Proteomes" id="UP000230066">
    <property type="component" value="Unassembled WGS sequence"/>
</dbReference>
<evidence type="ECO:0000259" key="17">
    <source>
        <dbReference type="PROSITE" id="PS50160"/>
    </source>
</evidence>
<dbReference type="CDD" id="cd07969">
    <property type="entry name" value="OBF_DNA_ligase_I"/>
    <property type="match status" value="1"/>
</dbReference>
<comment type="subcellular location">
    <subcellularLocation>
        <location evidence="1">Nucleus</location>
    </subcellularLocation>
</comment>
<dbReference type="AlphaFoldDB" id="A0A4E0RV70"/>
<dbReference type="GO" id="GO:0005739">
    <property type="term" value="C:mitochondrion"/>
    <property type="evidence" value="ECO:0007669"/>
    <property type="project" value="TreeGrafter"/>
</dbReference>
<evidence type="ECO:0000256" key="2">
    <source>
        <dbReference type="ARBA" id="ARBA00007572"/>
    </source>
</evidence>
<evidence type="ECO:0000256" key="16">
    <source>
        <dbReference type="SAM" id="MobiDB-lite"/>
    </source>
</evidence>
<feature type="domain" description="ATP-dependent DNA ligase family profile" evidence="17">
    <location>
        <begin position="624"/>
        <end position="760"/>
    </location>
</feature>
<dbReference type="Gene3D" id="2.40.50.140">
    <property type="entry name" value="Nucleic acid-binding proteins"/>
    <property type="match status" value="1"/>
</dbReference>
<dbReference type="Pfam" id="PF01068">
    <property type="entry name" value="DNA_ligase_A_M"/>
    <property type="match status" value="2"/>
</dbReference>
<dbReference type="EC" id="6.5.1.1" evidence="14"/>
<dbReference type="PROSITE" id="PS00333">
    <property type="entry name" value="DNA_LIGASE_A2"/>
    <property type="match status" value="1"/>
</dbReference>
<evidence type="ECO:0000256" key="4">
    <source>
        <dbReference type="ARBA" id="ARBA00022618"/>
    </source>
</evidence>
<dbReference type="CDD" id="cd07900">
    <property type="entry name" value="Adenylation_DNA_ligase_I_Euk"/>
    <property type="match status" value="1"/>
</dbReference>
<protein>
    <recommendedName>
        <fullName evidence="14">DNA ligase</fullName>
        <ecNumber evidence="14">6.5.1.1</ecNumber>
    </recommendedName>
</protein>
<evidence type="ECO:0000256" key="9">
    <source>
        <dbReference type="ARBA" id="ARBA00023172"/>
    </source>
</evidence>
<evidence type="ECO:0000256" key="10">
    <source>
        <dbReference type="ARBA" id="ARBA00023204"/>
    </source>
</evidence>
<dbReference type="Pfam" id="PF04679">
    <property type="entry name" value="DNA_ligase_A_C"/>
    <property type="match status" value="1"/>
</dbReference>
<keyword evidence="11" id="KW-0539">Nucleus</keyword>
<dbReference type="EMBL" id="JXXN02003578">
    <property type="protein sequence ID" value="THD21392.1"/>
    <property type="molecule type" value="Genomic_DNA"/>
</dbReference>
<dbReference type="InterPro" id="IPR000977">
    <property type="entry name" value="DNA_ligase_ATP-dep"/>
</dbReference>
<dbReference type="NCBIfam" id="TIGR00574">
    <property type="entry name" value="dnl1"/>
    <property type="match status" value="1"/>
</dbReference>
<dbReference type="SUPFAM" id="SSF117018">
    <property type="entry name" value="ATP-dependent DNA ligase DNA-binding domain"/>
    <property type="match status" value="1"/>
</dbReference>
<dbReference type="FunFam" id="1.10.3260.10:FF:000001">
    <property type="entry name" value="DNA ligase"/>
    <property type="match status" value="1"/>
</dbReference>
<dbReference type="InterPro" id="IPR012309">
    <property type="entry name" value="DNA_ligase_ATP-dep_C"/>
</dbReference>
<dbReference type="GO" id="GO:0006310">
    <property type="term" value="P:DNA recombination"/>
    <property type="evidence" value="ECO:0007669"/>
    <property type="project" value="UniProtKB-KW"/>
</dbReference>
<evidence type="ECO:0000256" key="3">
    <source>
        <dbReference type="ARBA" id="ARBA00022598"/>
    </source>
</evidence>
<dbReference type="FunFam" id="3.30.470.30:FF:000002">
    <property type="entry name" value="DNA ligase"/>
    <property type="match status" value="1"/>
</dbReference>
<dbReference type="Pfam" id="PF04675">
    <property type="entry name" value="DNA_ligase_A_N"/>
    <property type="match status" value="1"/>
</dbReference>
<comment type="similarity">
    <text evidence="2 15">Belongs to the ATP-dependent DNA ligase family.</text>
</comment>
<dbReference type="PANTHER" id="PTHR45674:SF4">
    <property type="entry name" value="DNA LIGASE 1"/>
    <property type="match status" value="1"/>
</dbReference>
<feature type="region of interest" description="Disordered" evidence="16">
    <location>
        <begin position="149"/>
        <end position="183"/>
    </location>
</feature>
<evidence type="ECO:0000256" key="5">
    <source>
        <dbReference type="ARBA" id="ARBA00022705"/>
    </source>
</evidence>
<evidence type="ECO:0000313" key="19">
    <source>
        <dbReference type="Proteomes" id="UP000230066"/>
    </source>
</evidence>
<dbReference type="GO" id="GO:1903461">
    <property type="term" value="P:Okazaki fragment processing involved in mitotic DNA replication"/>
    <property type="evidence" value="ECO:0007669"/>
    <property type="project" value="TreeGrafter"/>
</dbReference>
<keyword evidence="12" id="KW-0131">Cell cycle</keyword>
<keyword evidence="6 14" id="KW-0547">Nucleotide-binding</keyword>
<evidence type="ECO:0000256" key="13">
    <source>
        <dbReference type="ARBA" id="ARBA00034003"/>
    </source>
</evidence>
<name>A0A4E0RV70_FASHE</name>
<dbReference type="PROSITE" id="PS00697">
    <property type="entry name" value="DNA_LIGASE_A1"/>
    <property type="match status" value="1"/>
</dbReference>
<reference evidence="18" key="1">
    <citation type="submission" date="2019-03" db="EMBL/GenBank/DDBJ databases">
        <title>Improved annotation for the trematode Fasciola hepatica.</title>
        <authorList>
            <person name="Choi Y.-J."/>
            <person name="Martin J."/>
            <person name="Mitreva M."/>
        </authorList>
    </citation>
    <scope>NUCLEOTIDE SEQUENCE [LARGE SCALE GENOMIC DNA]</scope>
</reference>
<dbReference type="GO" id="GO:0051301">
    <property type="term" value="P:cell division"/>
    <property type="evidence" value="ECO:0007669"/>
    <property type="project" value="UniProtKB-KW"/>
</dbReference>
<dbReference type="GO" id="GO:0006281">
    <property type="term" value="P:DNA repair"/>
    <property type="evidence" value="ECO:0007669"/>
    <property type="project" value="UniProtKB-KW"/>
</dbReference>
<keyword evidence="5" id="KW-0235">DNA replication</keyword>
<dbReference type="InterPro" id="IPR012310">
    <property type="entry name" value="DNA_ligase_ATP-dep_cent"/>
</dbReference>
<evidence type="ECO:0000256" key="8">
    <source>
        <dbReference type="ARBA" id="ARBA00022840"/>
    </source>
</evidence>
<dbReference type="Gene3D" id="1.10.3260.10">
    <property type="entry name" value="DNA ligase, ATP-dependent, N-terminal domain"/>
    <property type="match status" value="1"/>
</dbReference>
<evidence type="ECO:0000313" key="18">
    <source>
        <dbReference type="EMBL" id="THD21392.1"/>
    </source>
</evidence>
<evidence type="ECO:0000256" key="12">
    <source>
        <dbReference type="ARBA" id="ARBA00023306"/>
    </source>
</evidence>
<keyword evidence="4" id="KW-0132">Cell division</keyword>
<dbReference type="Gene3D" id="3.30.1490.70">
    <property type="match status" value="1"/>
</dbReference>
<evidence type="ECO:0000256" key="14">
    <source>
        <dbReference type="RuleBase" id="RU000617"/>
    </source>
</evidence>
<keyword evidence="9 14" id="KW-0233">DNA recombination</keyword>
<dbReference type="InterPro" id="IPR036599">
    <property type="entry name" value="DNA_ligase_N_sf"/>
</dbReference>
<keyword evidence="10 14" id="KW-0234">DNA repair</keyword>
<sequence>MNWIFSFQRIKSIPNSTLLLVQCHLFLSILRRSCKYNFKPTVTGAIFACTHKSMPQKSLLSFFSNANNPKKPSPEVSPIKGASVSKRRRLTILESDESSNEACHLSSPSCDQTAEIAVKLPKLEQTTSTVMSDKENSIYSVSELKPSIAATSTSSKKSSELKKNSAVKKIAKPPPMKVESESASEIPGKPKIEYCAEQPLTDVSNYDPSKEHYNPVTDACWSRNSSVPYLALARTFDFIEKITGRLKIIEMLCNFFRSVGLLSPSDLSNCIHMCLNQLGPAYEGSELGVGETILLKALGATTGVGLEHLKAALKRQGDIGKVAETIRSRQKTMFTPKPLTVSVVFAKLNEVAAMSGNASQAKKIERISSLLVACRECEAKYLIRSLSGKLRIGLAEQTVLTALGQAACYTPFHSAAAVKGCSSSGLLDASAGLSLEQWKARVESAVANVKKAYCVCPNYDKLVAGLLSDGPDGLHHHCYITPGIPLKPMLAHPTRGVTDVLKRFDECDFTCEYKYDGERAQIHVLSTGVIHVYSRNQEDNTTKYPDIVNSLMPRVISSSKLNLRIQKLLEGGTNLSESTDPDAVSCASVESCILDSEVVAWDRQAGQILPFQVLSTRKRKDVEEAAVKVQICVFPFDLLYLNGVSLIEKPLRVRRQILRDTFSQLTGEFMFATSLDSSDTDEIAAFLDESIKGNCEGLMVKTLDRNSTYEIAKRSHNWLKLKKDYLDNVGDTLDLVVIGGFHGTGKRAGRYGGFLLACYDADGEEYQTICKIGTGMKDEDLASFSDFFKNHVIEQAKPYYQYDPALVPDHWFEPVQVWEVKAADLSISPAHKAAAGLADPEKGISLRFPRFLRIRDDKKPEDATSAQEIYEFYKSQEQIKNQEGTPAANEDELY</sequence>
<gene>
    <name evidence="18" type="ORF">D915_007956</name>
</gene>
<comment type="caution">
    <text evidence="18">The sequence shown here is derived from an EMBL/GenBank/DDBJ whole genome shotgun (WGS) entry which is preliminary data.</text>
</comment>
<dbReference type="SUPFAM" id="SSF50249">
    <property type="entry name" value="Nucleic acid-binding proteins"/>
    <property type="match status" value="1"/>
</dbReference>
<dbReference type="PANTHER" id="PTHR45674">
    <property type="entry name" value="DNA LIGASE 1/3 FAMILY MEMBER"/>
    <property type="match status" value="1"/>
</dbReference>
<accession>A0A4E0RV70</accession>
<dbReference type="Gene3D" id="3.30.470.30">
    <property type="entry name" value="DNA ligase/mRNA capping enzyme"/>
    <property type="match status" value="1"/>
</dbReference>